<dbReference type="RefSeq" id="WP_097155898.1">
    <property type="nucleotide sequence ID" value="NZ_OBEL01000009.1"/>
</dbReference>
<dbReference type="InterPro" id="IPR000847">
    <property type="entry name" value="LysR_HTH_N"/>
</dbReference>
<evidence type="ECO:0000259" key="5">
    <source>
        <dbReference type="PROSITE" id="PS50931"/>
    </source>
</evidence>
<evidence type="ECO:0000313" key="7">
    <source>
        <dbReference type="Proteomes" id="UP000219439"/>
    </source>
</evidence>
<proteinExistence type="inferred from homology"/>
<dbReference type="OrthoDB" id="7506954at2"/>
<evidence type="ECO:0000313" key="6">
    <source>
        <dbReference type="EMBL" id="SNZ21521.1"/>
    </source>
</evidence>
<comment type="similarity">
    <text evidence="1">Belongs to the LysR transcriptional regulatory family.</text>
</comment>
<dbReference type="Pfam" id="PF03466">
    <property type="entry name" value="LysR_substrate"/>
    <property type="match status" value="1"/>
</dbReference>
<dbReference type="InterPro" id="IPR036388">
    <property type="entry name" value="WH-like_DNA-bd_sf"/>
</dbReference>
<dbReference type="Gene3D" id="3.40.190.290">
    <property type="match status" value="1"/>
</dbReference>
<dbReference type="EMBL" id="OBEL01000009">
    <property type="protein sequence ID" value="SNZ21521.1"/>
    <property type="molecule type" value="Genomic_DNA"/>
</dbReference>
<dbReference type="Pfam" id="PF00126">
    <property type="entry name" value="HTH_1"/>
    <property type="match status" value="1"/>
</dbReference>
<gene>
    <name evidence="6" type="ORF">SAMN06265368_4643</name>
</gene>
<dbReference type="AlphaFoldDB" id="A0A285PNN7"/>
<dbReference type="PANTHER" id="PTHR30126:SF40">
    <property type="entry name" value="HTH-TYPE TRANSCRIPTIONAL REGULATOR GLTR"/>
    <property type="match status" value="1"/>
</dbReference>
<dbReference type="PANTHER" id="PTHR30126">
    <property type="entry name" value="HTH-TYPE TRANSCRIPTIONAL REGULATOR"/>
    <property type="match status" value="1"/>
</dbReference>
<keyword evidence="3 6" id="KW-0238">DNA-binding</keyword>
<dbReference type="Gene3D" id="1.10.10.10">
    <property type="entry name" value="Winged helix-like DNA-binding domain superfamily/Winged helix DNA-binding domain"/>
    <property type="match status" value="1"/>
</dbReference>
<keyword evidence="4" id="KW-0804">Transcription</keyword>
<evidence type="ECO:0000256" key="2">
    <source>
        <dbReference type="ARBA" id="ARBA00023015"/>
    </source>
</evidence>
<organism evidence="6 7">
    <name type="scientific">Cohaesibacter gelatinilyticus</name>
    <dbReference type="NCBI Taxonomy" id="372072"/>
    <lineage>
        <taxon>Bacteria</taxon>
        <taxon>Pseudomonadati</taxon>
        <taxon>Pseudomonadota</taxon>
        <taxon>Alphaproteobacteria</taxon>
        <taxon>Hyphomicrobiales</taxon>
        <taxon>Cohaesibacteraceae</taxon>
    </lineage>
</organism>
<dbReference type="PRINTS" id="PR00039">
    <property type="entry name" value="HTHLYSR"/>
</dbReference>
<dbReference type="SUPFAM" id="SSF53850">
    <property type="entry name" value="Periplasmic binding protein-like II"/>
    <property type="match status" value="1"/>
</dbReference>
<dbReference type="GO" id="GO:0003700">
    <property type="term" value="F:DNA-binding transcription factor activity"/>
    <property type="evidence" value="ECO:0007669"/>
    <property type="project" value="InterPro"/>
</dbReference>
<sequence>MNRTDLERFCHNLDWNLLHTFLVIVEERGVTRAAKRLLVTQPAVTNALKRLEVQFDCTLIDRGENDFTLTKAGQLLYEECQEVYSGVSRMAELLKDVREEVTGHVSIAAATHCRSPVIDVALARFHRENPKATLSIQVVTSGDVVTLVKRKTASCGFALTTASAAGLVSDVIFRSHFSLYCGKECELFGRNDITLEEVVAQPYVTYPTDQSGSEMARLTRARQEINFDKLPVGRSYHLEELVRMVEIGIGIGPFPVHVAQPLVDEGRLWRLPCFKELPVFDVSLVTNPKTRRNGAESAFIKILLDEIARTPMEERSYLN</sequence>
<accession>A0A285PNN7</accession>
<dbReference type="GO" id="GO:0000976">
    <property type="term" value="F:transcription cis-regulatory region binding"/>
    <property type="evidence" value="ECO:0007669"/>
    <property type="project" value="TreeGrafter"/>
</dbReference>
<protein>
    <submittedName>
        <fullName evidence="6">DNA-binding transcriptional regulator, LysR family</fullName>
    </submittedName>
</protein>
<feature type="domain" description="HTH lysR-type" evidence="5">
    <location>
        <begin position="13"/>
        <end position="70"/>
    </location>
</feature>
<dbReference type="Proteomes" id="UP000219439">
    <property type="component" value="Unassembled WGS sequence"/>
</dbReference>
<dbReference type="InterPro" id="IPR036390">
    <property type="entry name" value="WH_DNA-bd_sf"/>
</dbReference>
<dbReference type="InterPro" id="IPR005119">
    <property type="entry name" value="LysR_subst-bd"/>
</dbReference>
<name>A0A285PNN7_9HYPH</name>
<evidence type="ECO:0000256" key="3">
    <source>
        <dbReference type="ARBA" id="ARBA00023125"/>
    </source>
</evidence>
<evidence type="ECO:0000256" key="4">
    <source>
        <dbReference type="ARBA" id="ARBA00023163"/>
    </source>
</evidence>
<dbReference type="SUPFAM" id="SSF46785">
    <property type="entry name" value="Winged helix' DNA-binding domain"/>
    <property type="match status" value="1"/>
</dbReference>
<evidence type="ECO:0000256" key="1">
    <source>
        <dbReference type="ARBA" id="ARBA00009437"/>
    </source>
</evidence>
<dbReference type="CDD" id="cd05466">
    <property type="entry name" value="PBP2_LTTR_substrate"/>
    <property type="match status" value="1"/>
</dbReference>
<dbReference type="PROSITE" id="PS50931">
    <property type="entry name" value="HTH_LYSR"/>
    <property type="match status" value="1"/>
</dbReference>
<keyword evidence="2" id="KW-0805">Transcription regulation</keyword>
<keyword evidence="7" id="KW-1185">Reference proteome</keyword>
<reference evidence="6 7" key="1">
    <citation type="submission" date="2017-09" db="EMBL/GenBank/DDBJ databases">
        <authorList>
            <person name="Ehlers B."/>
            <person name="Leendertz F.H."/>
        </authorList>
    </citation>
    <scope>NUCLEOTIDE SEQUENCE [LARGE SCALE GENOMIC DNA]</scope>
    <source>
        <strain evidence="6 7">DSM 18289</strain>
    </source>
</reference>